<comment type="similarity">
    <text evidence="1">Belongs to the universal stress protein A family.</text>
</comment>
<dbReference type="Proteomes" id="UP001165369">
    <property type="component" value="Unassembled WGS sequence"/>
</dbReference>
<reference evidence="3" key="1">
    <citation type="submission" date="2022-05" db="EMBL/GenBank/DDBJ databases">
        <title>Halomonas geminus sp. nov. and Halomonas llamarensis sp. nov. isolated from high-altitude salars of the Atacama Desert.</title>
        <authorList>
            <person name="Hintersatz C."/>
            <person name="Rojas L.A."/>
            <person name="Wei T.-S."/>
            <person name="Kutschke S."/>
            <person name="Lehmann F."/>
            <person name="Jain R."/>
            <person name="Pollmann K."/>
        </authorList>
    </citation>
    <scope>NUCLEOTIDE SEQUENCE</scope>
    <source>
        <strain evidence="3">ATCH28</strain>
    </source>
</reference>
<comment type="caution">
    <text evidence="3">The sequence shown here is derived from an EMBL/GenBank/DDBJ whole genome shotgun (WGS) entry which is preliminary data.</text>
</comment>
<gene>
    <name evidence="3" type="ORF">M8009_10415</name>
</gene>
<name>A0ABT0T1P9_9GAMM</name>
<dbReference type="EMBL" id="JAMJPK010000004">
    <property type="protein sequence ID" value="MCL7940702.1"/>
    <property type="molecule type" value="Genomic_DNA"/>
</dbReference>
<dbReference type="Pfam" id="PF00582">
    <property type="entry name" value="Usp"/>
    <property type="match status" value="1"/>
</dbReference>
<evidence type="ECO:0000313" key="4">
    <source>
        <dbReference type="Proteomes" id="UP001165369"/>
    </source>
</evidence>
<dbReference type="Gene3D" id="3.40.50.620">
    <property type="entry name" value="HUPs"/>
    <property type="match status" value="1"/>
</dbReference>
<dbReference type="RefSeq" id="WP_250060762.1">
    <property type="nucleotide sequence ID" value="NZ_JAMJPK010000004.1"/>
</dbReference>
<evidence type="ECO:0000259" key="2">
    <source>
        <dbReference type="Pfam" id="PF00582"/>
    </source>
</evidence>
<feature type="domain" description="UspA" evidence="2">
    <location>
        <begin position="5"/>
        <end position="159"/>
    </location>
</feature>
<sequence length="164" mass="18035">MSHGIHRILCCVGLRTDSDPVLSQAVGLAIATGAKLDVLHAVKSLSDDVVTTLRDNIPDRGILESLRERRLKEAGEVLDEQIETFWSRHPDLREEFGGREMTRSVLEGYPASVITDFAQRAGSDMIVLAANKRNFSATYAGKITKGVIKRSRVPVVVVPPPCRE</sequence>
<accession>A0ABT0T1P9</accession>
<evidence type="ECO:0000256" key="1">
    <source>
        <dbReference type="ARBA" id="ARBA00008791"/>
    </source>
</evidence>
<dbReference type="PANTHER" id="PTHR46268">
    <property type="entry name" value="STRESS RESPONSE PROTEIN NHAX"/>
    <property type="match status" value="1"/>
</dbReference>
<evidence type="ECO:0000313" key="3">
    <source>
        <dbReference type="EMBL" id="MCL7940702.1"/>
    </source>
</evidence>
<organism evidence="3 4">
    <name type="scientific">Halomonas gemina</name>
    <dbReference type="NCBI Taxonomy" id="2945105"/>
    <lineage>
        <taxon>Bacteria</taxon>
        <taxon>Pseudomonadati</taxon>
        <taxon>Pseudomonadota</taxon>
        <taxon>Gammaproteobacteria</taxon>
        <taxon>Oceanospirillales</taxon>
        <taxon>Halomonadaceae</taxon>
        <taxon>Halomonas</taxon>
    </lineage>
</organism>
<dbReference type="SUPFAM" id="SSF52402">
    <property type="entry name" value="Adenine nucleotide alpha hydrolases-like"/>
    <property type="match status" value="1"/>
</dbReference>
<proteinExistence type="inferred from homology"/>
<protein>
    <submittedName>
        <fullName evidence="3">Universal stress protein</fullName>
    </submittedName>
</protein>
<dbReference type="InterPro" id="IPR006016">
    <property type="entry name" value="UspA"/>
</dbReference>
<dbReference type="InterPro" id="IPR014729">
    <property type="entry name" value="Rossmann-like_a/b/a_fold"/>
</dbReference>
<dbReference type="PANTHER" id="PTHR46268:SF6">
    <property type="entry name" value="UNIVERSAL STRESS PROTEIN UP12"/>
    <property type="match status" value="1"/>
</dbReference>
<keyword evidence="4" id="KW-1185">Reference proteome</keyword>
<dbReference type="CDD" id="cd00293">
    <property type="entry name" value="USP-like"/>
    <property type="match status" value="1"/>
</dbReference>